<gene>
    <name evidence="2" type="ORF">METZ01_LOCUS52167</name>
</gene>
<protein>
    <submittedName>
        <fullName evidence="2">Uncharacterized protein</fullName>
    </submittedName>
</protein>
<name>A0A381SDV9_9ZZZZ</name>
<evidence type="ECO:0000256" key="1">
    <source>
        <dbReference type="SAM" id="MobiDB-lite"/>
    </source>
</evidence>
<dbReference type="AlphaFoldDB" id="A0A381SDV9"/>
<proteinExistence type="predicted"/>
<organism evidence="2">
    <name type="scientific">marine metagenome</name>
    <dbReference type="NCBI Taxonomy" id="408172"/>
    <lineage>
        <taxon>unclassified sequences</taxon>
        <taxon>metagenomes</taxon>
        <taxon>ecological metagenomes</taxon>
    </lineage>
</organism>
<sequence length="29" mass="2987">MIGFNLNHSSPVGLIGTAHVPVPSSGQNR</sequence>
<accession>A0A381SDV9</accession>
<evidence type="ECO:0000313" key="2">
    <source>
        <dbReference type="EMBL" id="SUZ99313.1"/>
    </source>
</evidence>
<dbReference type="EMBL" id="UINC01002690">
    <property type="protein sequence ID" value="SUZ99313.1"/>
    <property type="molecule type" value="Genomic_DNA"/>
</dbReference>
<feature type="compositionally biased region" description="Polar residues" evidence="1">
    <location>
        <begin position="1"/>
        <end position="10"/>
    </location>
</feature>
<reference evidence="2" key="1">
    <citation type="submission" date="2018-05" db="EMBL/GenBank/DDBJ databases">
        <authorList>
            <person name="Lanie J.A."/>
            <person name="Ng W.-L."/>
            <person name="Kazmierczak K.M."/>
            <person name="Andrzejewski T.M."/>
            <person name="Davidsen T.M."/>
            <person name="Wayne K.J."/>
            <person name="Tettelin H."/>
            <person name="Glass J.I."/>
            <person name="Rusch D."/>
            <person name="Podicherti R."/>
            <person name="Tsui H.-C.T."/>
            <person name="Winkler M.E."/>
        </authorList>
    </citation>
    <scope>NUCLEOTIDE SEQUENCE</scope>
</reference>
<feature type="region of interest" description="Disordered" evidence="1">
    <location>
        <begin position="1"/>
        <end position="29"/>
    </location>
</feature>